<evidence type="ECO:0000256" key="3">
    <source>
        <dbReference type="ARBA" id="ARBA00022989"/>
    </source>
</evidence>
<gene>
    <name evidence="7" type="ORF">BD410DRAFT_780035</name>
</gene>
<evidence type="ECO:0000256" key="5">
    <source>
        <dbReference type="SAM" id="Phobius"/>
    </source>
</evidence>
<feature type="transmembrane region" description="Helical" evidence="5">
    <location>
        <begin position="107"/>
        <end position="127"/>
    </location>
</feature>
<sequence>MSPLSLLAAATLPLAAFAKQPHRPCAVDPFQNPKTDPCNPLTYIPSNTLTGIAFGLYVAVALIQAFHMMRWGARWMAPMVIGAYTFSIGIGTRLGLHDMPDSKGIYIVFYLLVVLSPCAFIASDYILLGRMARSLNAGKHLLIPPTRITAFFITSDVTTFLIQAAGGSISIAANDIKTNKLGSNVFLAGLVLQLVSFLGFTSVYLLWLYRVRRYEPETWRRDSSNPWHRDWRTLAGALVISCIGILIRSVYRTIELSQGFKGRIATVEAFFYAFDTFPLFLAILVYVFFWPGWFIPDQAGTNAEKSVDVEKPSGAVDSKE</sequence>
<comment type="subcellular location">
    <subcellularLocation>
        <location evidence="1">Membrane</location>
        <topology evidence="1">Multi-pass membrane protein</topology>
    </subcellularLocation>
</comment>
<feature type="transmembrane region" description="Helical" evidence="5">
    <location>
        <begin position="148"/>
        <end position="173"/>
    </location>
</feature>
<accession>A0A4R5XGQ5</accession>
<proteinExistence type="predicted"/>
<evidence type="ECO:0000256" key="1">
    <source>
        <dbReference type="ARBA" id="ARBA00004141"/>
    </source>
</evidence>
<protein>
    <submittedName>
        <fullName evidence="7">RTA1-like protein</fullName>
    </submittedName>
</protein>
<dbReference type="EMBL" id="ML170156">
    <property type="protein sequence ID" value="TDL29586.1"/>
    <property type="molecule type" value="Genomic_DNA"/>
</dbReference>
<dbReference type="GO" id="GO:0016020">
    <property type="term" value="C:membrane"/>
    <property type="evidence" value="ECO:0007669"/>
    <property type="project" value="UniProtKB-SubCell"/>
</dbReference>
<evidence type="ECO:0000313" key="7">
    <source>
        <dbReference type="EMBL" id="TDL29586.1"/>
    </source>
</evidence>
<feature type="transmembrane region" description="Helical" evidence="5">
    <location>
        <begin position="75"/>
        <end position="95"/>
    </location>
</feature>
<feature type="signal peptide" evidence="6">
    <location>
        <begin position="1"/>
        <end position="18"/>
    </location>
</feature>
<dbReference type="Proteomes" id="UP000294933">
    <property type="component" value="Unassembled WGS sequence"/>
</dbReference>
<evidence type="ECO:0000256" key="6">
    <source>
        <dbReference type="SAM" id="SignalP"/>
    </source>
</evidence>
<evidence type="ECO:0000256" key="2">
    <source>
        <dbReference type="ARBA" id="ARBA00022692"/>
    </source>
</evidence>
<dbReference type="AlphaFoldDB" id="A0A4R5XGQ5"/>
<name>A0A4R5XGQ5_9AGAM</name>
<keyword evidence="8" id="KW-1185">Reference proteome</keyword>
<keyword evidence="4 5" id="KW-0472">Membrane</keyword>
<keyword evidence="3 5" id="KW-1133">Transmembrane helix</keyword>
<dbReference type="PANTHER" id="PTHR31465:SF1">
    <property type="entry name" value="PROTEIN RTA1-RELATED"/>
    <property type="match status" value="1"/>
</dbReference>
<feature type="transmembrane region" description="Helical" evidence="5">
    <location>
        <begin position="42"/>
        <end position="63"/>
    </location>
</feature>
<dbReference type="VEuPathDB" id="FungiDB:BD410DRAFT_780035"/>
<dbReference type="PANTHER" id="PTHR31465">
    <property type="entry name" value="PROTEIN RTA1-RELATED"/>
    <property type="match status" value="1"/>
</dbReference>
<dbReference type="InterPro" id="IPR007568">
    <property type="entry name" value="RTA1"/>
</dbReference>
<dbReference type="STRING" id="50990.A0A4R5XGQ5"/>
<organism evidence="7 8">
    <name type="scientific">Rickenella mellea</name>
    <dbReference type="NCBI Taxonomy" id="50990"/>
    <lineage>
        <taxon>Eukaryota</taxon>
        <taxon>Fungi</taxon>
        <taxon>Dikarya</taxon>
        <taxon>Basidiomycota</taxon>
        <taxon>Agaricomycotina</taxon>
        <taxon>Agaricomycetes</taxon>
        <taxon>Hymenochaetales</taxon>
        <taxon>Rickenellaceae</taxon>
        <taxon>Rickenella</taxon>
    </lineage>
</organism>
<evidence type="ECO:0000256" key="4">
    <source>
        <dbReference type="ARBA" id="ARBA00023136"/>
    </source>
</evidence>
<feature type="chain" id="PRO_5020182556" evidence="6">
    <location>
        <begin position="19"/>
        <end position="320"/>
    </location>
</feature>
<dbReference type="OrthoDB" id="3358017at2759"/>
<reference evidence="7 8" key="1">
    <citation type="submission" date="2018-06" db="EMBL/GenBank/DDBJ databases">
        <title>A transcriptomic atlas of mushroom development highlights an independent origin of complex multicellularity.</title>
        <authorList>
            <consortium name="DOE Joint Genome Institute"/>
            <person name="Krizsan K."/>
            <person name="Almasi E."/>
            <person name="Merenyi Z."/>
            <person name="Sahu N."/>
            <person name="Viragh M."/>
            <person name="Koszo T."/>
            <person name="Mondo S."/>
            <person name="Kiss B."/>
            <person name="Balint B."/>
            <person name="Kues U."/>
            <person name="Barry K."/>
            <person name="Hegedus J.C."/>
            <person name="Henrissat B."/>
            <person name="Johnson J."/>
            <person name="Lipzen A."/>
            <person name="Ohm R."/>
            <person name="Nagy I."/>
            <person name="Pangilinan J."/>
            <person name="Yan J."/>
            <person name="Xiong Y."/>
            <person name="Grigoriev I.V."/>
            <person name="Hibbett D.S."/>
            <person name="Nagy L.G."/>
        </authorList>
    </citation>
    <scope>NUCLEOTIDE SEQUENCE [LARGE SCALE GENOMIC DNA]</scope>
    <source>
        <strain evidence="7 8">SZMC22713</strain>
    </source>
</reference>
<keyword evidence="6" id="KW-0732">Signal</keyword>
<keyword evidence="2 5" id="KW-0812">Transmembrane</keyword>
<feature type="transmembrane region" description="Helical" evidence="5">
    <location>
        <begin position="271"/>
        <end position="295"/>
    </location>
</feature>
<evidence type="ECO:0000313" key="8">
    <source>
        <dbReference type="Proteomes" id="UP000294933"/>
    </source>
</evidence>
<feature type="transmembrane region" description="Helical" evidence="5">
    <location>
        <begin position="230"/>
        <end position="251"/>
    </location>
</feature>
<dbReference type="Pfam" id="PF04479">
    <property type="entry name" value="RTA1"/>
    <property type="match status" value="1"/>
</dbReference>
<feature type="transmembrane region" description="Helical" evidence="5">
    <location>
        <begin position="185"/>
        <end position="209"/>
    </location>
</feature>